<protein>
    <submittedName>
        <fullName evidence="1">Beta1,4-galactosyltransferase WaaX</fullName>
    </submittedName>
</protein>
<reference evidence="1 2" key="1">
    <citation type="submission" date="2013-12" db="EMBL/GenBank/DDBJ databases">
        <title>A Varibaculum cambriense genome reconstructed from a premature infant gut community with otherwise low bacterial novelty that shifts toward anaerobic metabolism during the third week of life.</title>
        <authorList>
            <person name="Brown C.T."/>
            <person name="Sharon I."/>
            <person name="Thomas B.C."/>
            <person name="Castelle C.J."/>
            <person name="Morowitz M.J."/>
            <person name="Banfield J.F."/>
        </authorList>
    </citation>
    <scope>NUCLEOTIDE SEQUENCE [LARGE SCALE GENOMIC DNA]</scope>
    <source>
        <strain evidence="2">DORA_A_5_14_21</strain>
    </source>
</reference>
<dbReference type="PATRIC" id="fig|1403943.3.peg.4511"/>
<feature type="non-terminal residue" evidence="1">
    <location>
        <position position="1"/>
    </location>
</feature>
<evidence type="ECO:0000313" key="1">
    <source>
        <dbReference type="EMBL" id="ETJ17980.1"/>
    </source>
</evidence>
<accession>W1WLI0</accession>
<dbReference type="EMBL" id="AZLZ01002087">
    <property type="protein sequence ID" value="ETJ17980.1"/>
    <property type="molecule type" value="Genomic_DNA"/>
</dbReference>
<name>W1WLI0_ECOLX</name>
<dbReference type="Proteomes" id="UP000018853">
    <property type="component" value="Unassembled WGS sequence"/>
</dbReference>
<dbReference type="AlphaFoldDB" id="W1WLI0"/>
<proteinExistence type="predicted"/>
<gene>
    <name evidence="1" type="ORF">Q609_ECAC02087G0001</name>
</gene>
<keyword evidence="1" id="KW-0808">Transferase</keyword>
<dbReference type="GO" id="GO:0016757">
    <property type="term" value="F:glycosyltransferase activity"/>
    <property type="evidence" value="ECO:0007669"/>
    <property type="project" value="UniProtKB-KW"/>
</dbReference>
<comment type="caution">
    <text evidence="1">The sequence shown here is derived from an EMBL/GenBank/DDBJ whole genome shotgun (WGS) entry which is preliminary data.</text>
</comment>
<keyword evidence="1" id="KW-0328">Glycosyltransferase</keyword>
<sequence>TFRRVNFNKNKIRRTCSYLMNKDMAQKLLKLTKDYGTYRADSWKLMHQHNIIKEFYLDEIILHPILNEFNSHLESERLLTSEKKQPRTRLQKRMKFIRSWIKVAFFSLLK</sequence>
<evidence type="ECO:0000313" key="2">
    <source>
        <dbReference type="Proteomes" id="UP000018853"/>
    </source>
</evidence>
<organism evidence="1 2">
    <name type="scientific">Escherichia coli DORA_A_5_14_21</name>
    <dbReference type="NCBI Taxonomy" id="1403943"/>
    <lineage>
        <taxon>Bacteria</taxon>
        <taxon>Pseudomonadati</taxon>
        <taxon>Pseudomonadota</taxon>
        <taxon>Gammaproteobacteria</taxon>
        <taxon>Enterobacterales</taxon>
        <taxon>Enterobacteriaceae</taxon>
        <taxon>Escherichia</taxon>
    </lineage>
</organism>